<reference evidence="2 3" key="1">
    <citation type="submission" date="2020-08" db="EMBL/GenBank/DDBJ databases">
        <title>Genomic Encyclopedia of Type Strains, Phase IV (KMG-IV): sequencing the most valuable type-strain genomes for metagenomic binning, comparative biology and taxonomic classification.</title>
        <authorList>
            <person name="Goeker M."/>
        </authorList>
    </citation>
    <scope>NUCLEOTIDE SEQUENCE [LARGE SCALE GENOMIC DNA]</scope>
    <source>
        <strain evidence="2 3">DSM 45385</strain>
    </source>
</reference>
<sequence>MTLRFDGEWIISDSCKQVAKAEPGGRWVLSWLSGTYDREQAIALMTRAENGDLDTDPEQPPPYADDSSSPTPAAERQEPEGTPS</sequence>
<feature type="compositionally biased region" description="Basic and acidic residues" evidence="1">
    <location>
        <begin position="75"/>
        <end position="84"/>
    </location>
</feature>
<dbReference type="AlphaFoldDB" id="A0A7W8AF01"/>
<evidence type="ECO:0000256" key="1">
    <source>
        <dbReference type="SAM" id="MobiDB-lite"/>
    </source>
</evidence>
<dbReference type="EMBL" id="JACHIN010000031">
    <property type="protein sequence ID" value="MBB5085097.1"/>
    <property type="molecule type" value="Genomic_DNA"/>
</dbReference>
<dbReference type="RefSeq" id="WP_184976246.1">
    <property type="nucleotide sequence ID" value="NZ_JACHIN010000031.1"/>
</dbReference>
<gene>
    <name evidence="2" type="ORF">HNR40_010611</name>
</gene>
<organism evidence="2 3">
    <name type="scientific">Nonomuraea endophytica</name>
    <dbReference type="NCBI Taxonomy" id="714136"/>
    <lineage>
        <taxon>Bacteria</taxon>
        <taxon>Bacillati</taxon>
        <taxon>Actinomycetota</taxon>
        <taxon>Actinomycetes</taxon>
        <taxon>Streptosporangiales</taxon>
        <taxon>Streptosporangiaceae</taxon>
        <taxon>Nonomuraea</taxon>
    </lineage>
</organism>
<accession>A0A7W8AF01</accession>
<comment type="caution">
    <text evidence="2">The sequence shown here is derived from an EMBL/GenBank/DDBJ whole genome shotgun (WGS) entry which is preliminary data.</text>
</comment>
<name>A0A7W8AF01_9ACTN</name>
<feature type="region of interest" description="Disordered" evidence="1">
    <location>
        <begin position="48"/>
        <end position="84"/>
    </location>
</feature>
<evidence type="ECO:0000313" key="2">
    <source>
        <dbReference type="EMBL" id="MBB5085097.1"/>
    </source>
</evidence>
<proteinExistence type="predicted"/>
<protein>
    <submittedName>
        <fullName evidence="2">Uncharacterized protein</fullName>
    </submittedName>
</protein>
<evidence type="ECO:0000313" key="3">
    <source>
        <dbReference type="Proteomes" id="UP000568380"/>
    </source>
</evidence>
<keyword evidence="3" id="KW-1185">Reference proteome</keyword>
<dbReference type="Proteomes" id="UP000568380">
    <property type="component" value="Unassembled WGS sequence"/>
</dbReference>